<comment type="caution">
    <text evidence="10">The sequence shown here is derived from an EMBL/GenBank/DDBJ whole genome shotgun (WGS) entry which is preliminary data.</text>
</comment>
<gene>
    <name evidence="10" type="ORF">PoB_005136100</name>
</gene>
<feature type="transmembrane region" description="Helical" evidence="8">
    <location>
        <begin position="325"/>
        <end position="349"/>
    </location>
</feature>
<feature type="transmembrane region" description="Helical" evidence="8">
    <location>
        <begin position="222"/>
        <end position="241"/>
    </location>
</feature>
<evidence type="ECO:0000313" key="11">
    <source>
        <dbReference type="Proteomes" id="UP000735302"/>
    </source>
</evidence>
<feature type="transmembrane region" description="Helical" evidence="8">
    <location>
        <begin position="122"/>
        <end position="140"/>
    </location>
</feature>
<feature type="domain" description="G-protein coupled receptors family 1 profile" evidence="9">
    <location>
        <begin position="54"/>
        <end position="348"/>
    </location>
</feature>
<dbReference type="GO" id="GO:0004930">
    <property type="term" value="F:G protein-coupled receptor activity"/>
    <property type="evidence" value="ECO:0007669"/>
    <property type="project" value="UniProtKB-KW"/>
</dbReference>
<protein>
    <submittedName>
        <fullName evidence="10">Chemosensory receptor a</fullName>
    </submittedName>
</protein>
<reference evidence="10 11" key="1">
    <citation type="journal article" date="2021" name="Elife">
        <title>Chloroplast acquisition without the gene transfer in kleptoplastic sea slugs, Plakobranchus ocellatus.</title>
        <authorList>
            <person name="Maeda T."/>
            <person name="Takahashi S."/>
            <person name="Yoshida T."/>
            <person name="Shimamura S."/>
            <person name="Takaki Y."/>
            <person name="Nagai Y."/>
            <person name="Toyoda A."/>
            <person name="Suzuki Y."/>
            <person name="Arimoto A."/>
            <person name="Ishii H."/>
            <person name="Satoh N."/>
            <person name="Nishiyama T."/>
            <person name="Hasebe M."/>
            <person name="Maruyama T."/>
            <person name="Minagawa J."/>
            <person name="Obokata J."/>
            <person name="Shigenobu S."/>
        </authorList>
    </citation>
    <scope>NUCLEOTIDE SEQUENCE [LARGE SCALE GENOMIC DNA]</scope>
</reference>
<evidence type="ECO:0000256" key="6">
    <source>
        <dbReference type="ARBA" id="ARBA00023170"/>
    </source>
</evidence>
<dbReference type="Gene3D" id="1.20.1070.10">
    <property type="entry name" value="Rhodopsin 7-helix transmembrane proteins"/>
    <property type="match status" value="1"/>
</dbReference>
<evidence type="ECO:0000256" key="7">
    <source>
        <dbReference type="ARBA" id="ARBA00023224"/>
    </source>
</evidence>
<keyword evidence="2 8" id="KW-0812">Transmembrane</keyword>
<dbReference type="InterPro" id="IPR017452">
    <property type="entry name" value="GPCR_Rhodpsn_7TM"/>
</dbReference>
<accession>A0AAV4C0G5</accession>
<dbReference type="Proteomes" id="UP000735302">
    <property type="component" value="Unassembled WGS sequence"/>
</dbReference>
<keyword evidence="3 8" id="KW-1133">Transmembrane helix</keyword>
<name>A0AAV4C0G5_9GAST</name>
<evidence type="ECO:0000313" key="10">
    <source>
        <dbReference type="EMBL" id="GFO24856.1"/>
    </source>
</evidence>
<dbReference type="EMBL" id="BLXT01005660">
    <property type="protein sequence ID" value="GFO24856.1"/>
    <property type="molecule type" value="Genomic_DNA"/>
</dbReference>
<evidence type="ECO:0000256" key="1">
    <source>
        <dbReference type="ARBA" id="ARBA00004141"/>
    </source>
</evidence>
<keyword evidence="6 10" id="KW-0675">Receptor</keyword>
<dbReference type="PANTHER" id="PTHR24243">
    <property type="entry name" value="G-PROTEIN COUPLED RECEPTOR"/>
    <property type="match status" value="1"/>
</dbReference>
<keyword evidence="5 8" id="KW-0472">Membrane</keyword>
<evidence type="ECO:0000256" key="3">
    <source>
        <dbReference type="ARBA" id="ARBA00022989"/>
    </source>
</evidence>
<keyword evidence="4" id="KW-0297">G-protein coupled receptor</keyword>
<evidence type="ECO:0000256" key="4">
    <source>
        <dbReference type="ARBA" id="ARBA00023040"/>
    </source>
</evidence>
<dbReference type="AlphaFoldDB" id="A0AAV4C0G5"/>
<sequence length="375" mass="42612">MSTLMNDILTQDGRDQDQVESTTPYYYDFLDERKRKIAEIVMDYVICFCIAFVGVVTNILLISVYARLGYRESATVSMTTIAIWDLVKSLGGVIARLSGIISFWNPATALSWSNICTPVFDYLTSFSTYVTSVMAAYVAIERCLCVSIPLKVKWLLTPRVTLTACIIISVVVFGCFAVMFGIYDIRWEWSAEFNATVAVCKKNRFYVNNEEPLFNYYNLSGILWPLASFIVIVIATIIITYKLHQGSKFRACQSNVAVTSQSGTQNQGNIDACYKPPNHRRDHQVIKMLMVIIAIYIFCLSPRIALTIAKYIVHDLYCLRRHQHLFAFIVYWLSIADFINGAVNFFIIYSMSSSFRSKFITIFSFSPNTSSSNSK</sequence>
<comment type="subcellular location">
    <subcellularLocation>
        <location evidence="1">Membrane</location>
        <topology evidence="1">Multi-pass membrane protein</topology>
    </subcellularLocation>
</comment>
<dbReference type="Pfam" id="PF00001">
    <property type="entry name" value="7tm_1"/>
    <property type="match status" value="1"/>
</dbReference>
<keyword evidence="11" id="KW-1185">Reference proteome</keyword>
<dbReference type="SUPFAM" id="SSF81321">
    <property type="entry name" value="Family A G protein-coupled receptor-like"/>
    <property type="match status" value="1"/>
</dbReference>
<evidence type="ECO:0000256" key="5">
    <source>
        <dbReference type="ARBA" id="ARBA00023136"/>
    </source>
</evidence>
<feature type="transmembrane region" description="Helical" evidence="8">
    <location>
        <begin position="44"/>
        <end position="66"/>
    </location>
</feature>
<evidence type="ECO:0000256" key="2">
    <source>
        <dbReference type="ARBA" id="ARBA00022692"/>
    </source>
</evidence>
<organism evidence="10 11">
    <name type="scientific">Plakobranchus ocellatus</name>
    <dbReference type="NCBI Taxonomy" id="259542"/>
    <lineage>
        <taxon>Eukaryota</taxon>
        <taxon>Metazoa</taxon>
        <taxon>Spiralia</taxon>
        <taxon>Lophotrochozoa</taxon>
        <taxon>Mollusca</taxon>
        <taxon>Gastropoda</taxon>
        <taxon>Heterobranchia</taxon>
        <taxon>Euthyneura</taxon>
        <taxon>Panpulmonata</taxon>
        <taxon>Sacoglossa</taxon>
        <taxon>Placobranchoidea</taxon>
        <taxon>Plakobranchidae</taxon>
        <taxon>Plakobranchus</taxon>
    </lineage>
</organism>
<dbReference type="GO" id="GO:0005886">
    <property type="term" value="C:plasma membrane"/>
    <property type="evidence" value="ECO:0007669"/>
    <property type="project" value="TreeGrafter"/>
</dbReference>
<keyword evidence="7" id="KW-0807">Transducer</keyword>
<feature type="transmembrane region" description="Helical" evidence="8">
    <location>
        <begin position="160"/>
        <end position="183"/>
    </location>
</feature>
<dbReference type="PANTHER" id="PTHR24243:SF233">
    <property type="entry name" value="THYROTROPIN-RELEASING HORMONE RECEPTOR"/>
    <property type="match status" value="1"/>
</dbReference>
<dbReference type="PROSITE" id="PS00237">
    <property type="entry name" value="G_PROTEIN_RECEP_F1_1"/>
    <property type="match status" value="1"/>
</dbReference>
<feature type="transmembrane region" description="Helical" evidence="8">
    <location>
        <begin position="289"/>
        <end position="313"/>
    </location>
</feature>
<dbReference type="PROSITE" id="PS50262">
    <property type="entry name" value="G_PROTEIN_RECEP_F1_2"/>
    <property type="match status" value="1"/>
</dbReference>
<proteinExistence type="predicted"/>
<evidence type="ECO:0000259" key="9">
    <source>
        <dbReference type="PROSITE" id="PS50262"/>
    </source>
</evidence>
<evidence type="ECO:0000256" key="8">
    <source>
        <dbReference type="SAM" id="Phobius"/>
    </source>
</evidence>
<dbReference type="InterPro" id="IPR000276">
    <property type="entry name" value="GPCR_Rhodpsn"/>
</dbReference>